<dbReference type="AlphaFoldDB" id="A0A5B3GTW2"/>
<organism evidence="1 2">
    <name type="scientific">Alistipes shahii</name>
    <dbReference type="NCBI Taxonomy" id="328814"/>
    <lineage>
        <taxon>Bacteria</taxon>
        <taxon>Pseudomonadati</taxon>
        <taxon>Bacteroidota</taxon>
        <taxon>Bacteroidia</taxon>
        <taxon>Bacteroidales</taxon>
        <taxon>Rikenellaceae</taxon>
        <taxon>Alistipes</taxon>
    </lineage>
</organism>
<gene>
    <name evidence="1" type="ORF">F2Y07_03240</name>
</gene>
<protein>
    <submittedName>
        <fullName evidence="1">Uncharacterized protein</fullName>
    </submittedName>
</protein>
<evidence type="ECO:0000313" key="2">
    <source>
        <dbReference type="Proteomes" id="UP000322658"/>
    </source>
</evidence>
<sequence>MTTHNPKFRGTPGPWRVDGHEHKNGVVEYTIVSISGDAVGCAPVAEVLRNNPRPMPEQRIEANARLLAAAPDLLAVLESLVGIFEPHKLTPYWSMRETVNAAKKIIGYIYGVDERNRTTNESPSNDAEFLEWLYVRLVGTHGENPNTDYMQNLTSIIEKLR</sequence>
<dbReference type="RefSeq" id="WP_118406873.1">
    <property type="nucleotide sequence ID" value="NZ_CAUENT010000079.1"/>
</dbReference>
<proteinExistence type="predicted"/>
<accession>A0A5B3GTW2</accession>
<dbReference type="Proteomes" id="UP000322658">
    <property type="component" value="Unassembled WGS sequence"/>
</dbReference>
<evidence type="ECO:0000313" key="1">
    <source>
        <dbReference type="EMBL" id="KAA2377165.1"/>
    </source>
</evidence>
<comment type="caution">
    <text evidence="1">The sequence shown here is derived from an EMBL/GenBank/DDBJ whole genome shotgun (WGS) entry which is preliminary data.</text>
</comment>
<name>A0A5B3GTW2_9BACT</name>
<dbReference type="EMBL" id="VVXJ01000005">
    <property type="protein sequence ID" value="KAA2377165.1"/>
    <property type="molecule type" value="Genomic_DNA"/>
</dbReference>
<reference evidence="1 2" key="1">
    <citation type="journal article" date="2019" name="Nat. Med.">
        <title>A library of human gut bacterial isolates paired with longitudinal multiomics data enables mechanistic microbiome research.</title>
        <authorList>
            <person name="Poyet M."/>
            <person name="Groussin M."/>
            <person name="Gibbons S.M."/>
            <person name="Avila-Pacheco J."/>
            <person name="Jiang X."/>
            <person name="Kearney S.M."/>
            <person name="Perrotta A.R."/>
            <person name="Berdy B."/>
            <person name="Zhao S."/>
            <person name="Lieberman T.D."/>
            <person name="Swanson P.K."/>
            <person name="Smith M."/>
            <person name="Roesemann S."/>
            <person name="Alexander J.E."/>
            <person name="Rich S.A."/>
            <person name="Livny J."/>
            <person name="Vlamakis H."/>
            <person name="Clish C."/>
            <person name="Bullock K."/>
            <person name="Deik A."/>
            <person name="Scott J."/>
            <person name="Pierce K.A."/>
            <person name="Xavier R.J."/>
            <person name="Alm E.J."/>
        </authorList>
    </citation>
    <scope>NUCLEOTIDE SEQUENCE [LARGE SCALE GENOMIC DNA]</scope>
    <source>
        <strain evidence="1 2">BIOML-A1</strain>
    </source>
</reference>